<proteinExistence type="predicted"/>
<reference evidence="1" key="1">
    <citation type="submission" date="2025-08" db="UniProtKB">
        <authorList>
            <consortium name="Ensembl"/>
        </authorList>
    </citation>
    <scope>IDENTIFICATION</scope>
</reference>
<dbReference type="InParanoid" id="A0A673YJD0"/>
<organism evidence="1 2">
    <name type="scientific">Salmo trutta</name>
    <name type="common">Brown trout</name>
    <dbReference type="NCBI Taxonomy" id="8032"/>
    <lineage>
        <taxon>Eukaryota</taxon>
        <taxon>Metazoa</taxon>
        <taxon>Chordata</taxon>
        <taxon>Craniata</taxon>
        <taxon>Vertebrata</taxon>
        <taxon>Euteleostomi</taxon>
        <taxon>Actinopterygii</taxon>
        <taxon>Neopterygii</taxon>
        <taxon>Teleostei</taxon>
        <taxon>Protacanthopterygii</taxon>
        <taxon>Salmoniformes</taxon>
        <taxon>Salmonidae</taxon>
        <taxon>Salmoninae</taxon>
        <taxon>Salmo</taxon>
    </lineage>
</organism>
<dbReference type="Proteomes" id="UP000472277">
    <property type="component" value="Chromosome 22"/>
</dbReference>
<accession>A0A673YJD0</accession>
<evidence type="ECO:0000313" key="1">
    <source>
        <dbReference type="Ensembl" id="ENSSTUP00000034758.1"/>
    </source>
</evidence>
<dbReference type="AlphaFoldDB" id="A0A673YJD0"/>
<protein>
    <submittedName>
        <fullName evidence="1">Uncharacterized protein</fullName>
    </submittedName>
</protein>
<sequence length="67" mass="7798">MKVLKWPRIFIVEEAVPRLVIRLRTRPCTLKKLFPIVEAMQKHFSDTIFFLSVAMHHIMSTGKGCLS</sequence>
<keyword evidence="2" id="KW-1185">Reference proteome</keyword>
<name>A0A673YJD0_SALTR</name>
<evidence type="ECO:0000313" key="2">
    <source>
        <dbReference type="Proteomes" id="UP000472277"/>
    </source>
</evidence>
<dbReference type="Ensembl" id="ENSSTUT00000036322.1">
    <property type="protein sequence ID" value="ENSSTUP00000034758.1"/>
    <property type="gene ID" value="ENSSTUG00000014835.1"/>
</dbReference>
<dbReference type="GeneTree" id="ENSGT01120000272775"/>
<reference evidence="1" key="2">
    <citation type="submission" date="2025-09" db="UniProtKB">
        <authorList>
            <consortium name="Ensembl"/>
        </authorList>
    </citation>
    <scope>IDENTIFICATION</scope>
</reference>